<evidence type="ECO:0000313" key="1">
    <source>
        <dbReference type="EMBL" id="GGE36044.1"/>
    </source>
</evidence>
<keyword evidence="2" id="KW-1185">Reference proteome</keyword>
<proteinExistence type="predicted"/>
<gene>
    <name evidence="1" type="ORF">GCM10011391_13550</name>
</gene>
<name>A0A8J2VPH8_9BACL</name>
<dbReference type="Proteomes" id="UP000628775">
    <property type="component" value="Unassembled WGS sequence"/>
</dbReference>
<comment type="caution">
    <text evidence="1">The sequence shown here is derived from an EMBL/GenBank/DDBJ whole genome shotgun (WGS) entry which is preliminary data.</text>
</comment>
<accession>A0A8J2VPH8</accession>
<sequence>MVISIGNNYDLEAKAEGYGFKWKVHADIKRKNPLTNEILDINVGMVDGPYCKNDYRKMKESRTYFGRYKYKCPKCGYKRTLLKNCWTLECEIEDDIEAKYRWTEANS</sequence>
<dbReference type="AlphaFoldDB" id="A0A8J2VPH8"/>
<reference evidence="1" key="1">
    <citation type="journal article" date="2014" name="Int. J. Syst. Evol. Microbiol.">
        <title>Complete genome sequence of Corynebacterium casei LMG S-19264T (=DSM 44701T), isolated from a smear-ripened cheese.</title>
        <authorList>
            <consortium name="US DOE Joint Genome Institute (JGI-PGF)"/>
            <person name="Walter F."/>
            <person name="Albersmeier A."/>
            <person name="Kalinowski J."/>
            <person name="Ruckert C."/>
        </authorList>
    </citation>
    <scope>NUCLEOTIDE SEQUENCE</scope>
    <source>
        <strain evidence="1">CGMCC 1.15371</strain>
    </source>
</reference>
<reference evidence="1" key="2">
    <citation type="submission" date="2020-09" db="EMBL/GenBank/DDBJ databases">
        <authorList>
            <person name="Sun Q."/>
            <person name="Zhou Y."/>
        </authorList>
    </citation>
    <scope>NUCLEOTIDE SEQUENCE</scope>
    <source>
        <strain evidence="1">CGMCC 1.15371</strain>
    </source>
</reference>
<evidence type="ECO:0000313" key="2">
    <source>
        <dbReference type="Proteomes" id="UP000628775"/>
    </source>
</evidence>
<dbReference type="EMBL" id="BMIR01000004">
    <property type="protein sequence ID" value="GGE36044.1"/>
    <property type="molecule type" value="Genomic_DNA"/>
</dbReference>
<protein>
    <submittedName>
        <fullName evidence="1">Uncharacterized protein</fullName>
    </submittedName>
</protein>
<organism evidence="1 2">
    <name type="scientific">Pullulanibacillus camelliae</name>
    <dbReference type="NCBI Taxonomy" id="1707096"/>
    <lineage>
        <taxon>Bacteria</taxon>
        <taxon>Bacillati</taxon>
        <taxon>Bacillota</taxon>
        <taxon>Bacilli</taxon>
        <taxon>Bacillales</taxon>
        <taxon>Sporolactobacillaceae</taxon>
        <taxon>Pullulanibacillus</taxon>
    </lineage>
</organism>